<comment type="similarity">
    <text evidence="2 6">Belongs to the NifW family.</text>
</comment>
<evidence type="ECO:0000256" key="4">
    <source>
        <dbReference type="ARBA" id="ARBA00016274"/>
    </source>
</evidence>
<dbReference type="OrthoDB" id="9811868at2"/>
<dbReference type="GO" id="GO:0009399">
    <property type="term" value="P:nitrogen fixation"/>
    <property type="evidence" value="ECO:0007669"/>
    <property type="project" value="UniProtKB-UniRule"/>
</dbReference>
<comment type="subunit">
    <text evidence="3 6">Homotrimer; associates with NifD.</text>
</comment>
<sequence>MREDIMTTLLMRMRGLSAAEEFFSLLRVPYEPQVLNVARLHILRRMAEYLADSALESMTDDAAEEACRAALTHAYADFVASPPIEQRTFKVLKQAVAPRSQGFVPLSALVAESET</sequence>
<evidence type="ECO:0000256" key="3">
    <source>
        <dbReference type="ARBA" id="ARBA00011284"/>
    </source>
</evidence>
<dbReference type="HAMAP" id="MF_00529">
    <property type="entry name" value="NifW"/>
    <property type="match status" value="1"/>
</dbReference>
<dbReference type="AlphaFoldDB" id="A0A5M6IZ40"/>
<proteinExistence type="inferred from homology"/>
<evidence type="ECO:0000256" key="6">
    <source>
        <dbReference type="HAMAP-Rule" id="MF_00529"/>
    </source>
</evidence>
<dbReference type="Pfam" id="PF03206">
    <property type="entry name" value="NifW"/>
    <property type="match status" value="1"/>
</dbReference>
<keyword evidence="5 6" id="KW-0535">Nitrogen fixation</keyword>
<comment type="function">
    <text evidence="1 6">May protect the nitrogenase Fe-Mo protein from oxidative damage.</text>
</comment>
<gene>
    <name evidence="6 7" type="primary">nifW</name>
    <name evidence="7" type="ORF">F1189_04165</name>
</gene>
<evidence type="ECO:0000313" key="7">
    <source>
        <dbReference type="EMBL" id="KAA5613616.1"/>
    </source>
</evidence>
<dbReference type="Proteomes" id="UP000325255">
    <property type="component" value="Unassembled WGS sequence"/>
</dbReference>
<evidence type="ECO:0000256" key="2">
    <source>
        <dbReference type="ARBA" id="ARBA00008351"/>
    </source>
</evidence>
<dbReference type="InterPro" id="IPR004893">
    <property type="entry name" value="NifW"/>
</dbReference>
<organism evidence="7 8">
    <name type="scientific">Rhodovastum atsumiense</name>
    <dbReference type="NCBI Taxonomy" id="504468"/>
    <lineage>
        <taxon>Bacteria</taxon>
        <taxon>Pseudomonadati</taxon>
        <taxon>Pseudomonadota</taxon>
        <taxon>Alphaproteobacteria</taxon>
        <taxon>Acetobacterales</taxon>
        <taxon>Acetobacteraceae</taxon>
        <taxon>Rhodovastum</taxon>
    </lineage>
</organism>
<dbReference type="PIRSF" id="PIRSF005790">
    <property type="entry name" value="NifW"/>
    <property type="match status" value="1"/>
</dbReference>
<protein>
    <recommendedName>
        <fullName evidence="4 6">Nitrogenase-stabilizing/protective protein NifW</fullName>
    </recommendedName>
</protein>
<accession>A0A5M6IZ40</accession>
<name>A0A5M6IZ40_9PROT</name>
<dbReference type="EMBL" id="VWPK01000005">
    <property type="protein sequence ID" value="KAA5613616.1"/>
    <property type="molecule type" value="Genomic_DNA"/>
</dbReference>
<keyword evidence="8" id="KW-1185">Reference proteome</keyword>
<comment type="caution">
    <text evidence="7">The sequence shown here is derived from an EMBL/GenBank/DDBJ whole genome shotgun (WGS) entry which is preliminary data.</text>
</comment>
<evidence type="ECO:0000256" key="5">
    <source>
        <dbReference type="ARBA" id="ARBA00023231"/>
    </source>
</evidence>
<evidence type="ECO:0000256" key="1">
    <source>
        <dbReference type="ARBA" id="ARBA00002247"/>
    </source>
</evidence>
<evidence type="ECO:0000313" key="8">
    <source>
        <dbReference type="Proteomes" id="UP000325255"/>
    </source>
</evidence>
<reference evidence="7 8" key="1">
    <citation type="submission" date="2019-09" db="EMBL/GenBank/DDBJ databases">
        <title>Genome sequence of Rhodovastum atsumiense, a diverse member of the Acetobacteraceae family of non-sulfur purple photosynthetic bacteria.</title>
        <authorList>
            <person name="Meyer T."/>
            <person name="Kyndt J."/>
        </authorList>
    </citation>
    <scope>NUCLEOTIDE SEQUENCE [LARGE SCALE GENOMIC DNA]</scope>
    <source>
        <strain evidence="7 8">DSM 21279</strain>
    </source>
</reference>
<dbReference type="NCBIfam" id="NF002009">
    <property type="entry name" value="PRK00810.1"/>
    <property type="match status" value="1"/>
</dbReference>